<feature type="transmembrane region" description="Helical" evidence="1">
    <location>
        <begin position="221"/>
        <end position="239"/>
    </location>
</feature>
<dbReference type="STRING" id="1453497.AT15_05215"/>
<evidence type="ECO:0000313" key="3">
    <source>
        <dbReference type="Proteomes" id="UP000077339"/>
    </source>
</evidence>
<gene>
    <name evidence="2" type="ORF">AT15_05215</name>
</gene>
<name>A0A176JUY2_9BACT</name>
<feature type="transmembrane region" description="Helical" evidence="1">
    <location>
        <begin position="140"/>
        <end position="160"/>
    </location>
</feature>
<feature type="transmembrane region" description="Helical" evidence="1">
    <location>
        <begin position="325"/>
        <end position="343"/>
    </location>
</feature>
<proteinExistence type="predicted"/>
<dbReference type="EMBL" id="JFHK01000028">
    <property type="protein sequence ID" value="OAA27221.1"/>
    <property type="molecule type" value="Genomic_DNA"/>
</dbReference>
<keyword evidence="1" id="KW-1133">Transmembrane helix</keyword>
<dbReference type="RefSeq" id="WP_068348996.1">
    <property type="nucleotide sequence ID" value="NZ_JFHK01000028.1"/>
</dbReference>
<evidence type="ECO:0008006" key="4">
    <source>
        <dbReference type="Google" id="ProtNLM"/>
    </source>
</evidence>
<dbReference type="PATRIC" id="fig|1453497.3.peg.1036"/>
<accession>A0A176JUY2</accession>
<feature type="transmembrane region" description="Helical" evidence="1">
    <location>
        <begin position="251"/>
        <end position="272"/>
    </location>
</feature>
<sequence length="464" mass="51484">MKKLSDSVSFLYASLAVIYVSARDFSLIGTSIILAVVLFMIYATRIRDGCSSFIMLPFLLFFSIFVSMATRQLDFGSSLYFFVVYSAILLSLSMEIRTAVIGIVLFGVSLSFGGFSGADAVFFAIIVLLWLFTRSLRVPVLSLISFSLITAIILLSSNGLELNTASSLLDIKITTAETPYATELKENAPIEIPSNKLIDLNPSASNIDEALSDKSLFIPDFLLIFLLIFGAISMLYMIIRVKAFSGFSKILILGIVIFTLVIASFSSIFLLLNQTENKPTALGTGIGPQFSGKASDGISGVISEIASSTGSASTDNGFFAQSIEWMLLIAASGIVIFMTFALIKLMKKVAVETSEEKEEKIPEEIELLPLDRFPDLHISKEYILAAYWWLRRKFFPGLHNLTPYELLTLEKGEATFKELTEIYVKTKYAGKSPSRIECERFYQLLATLSKRYKSPDEFNAYNRE</sequence>
<evidence type="ECO:0000313" key="2">
    <source>
        <dbReference type="EMBL" id="OAA27221.1"/>
    </source>
</evidence>
<reference evidence="2 3" key="1">
    <citation type="submission" date="2014-02" db="EMBL/GenBank/DDBJ databases">
        <title>Kosmotoga genome sequencing.</title>
        <authorList>
            <person name="Pollo S.M."/>
            <person name="Charchuk R."/>
            <person name="Nesbo C.L."/>
        </authorList>
    </citation>
    <scope>NUCLEOTIDE SEQUENCE [LARGE SCALE GENOMIC DNA]</scope>
    <source>
        <strain evidence="2 3">S304</strain>
    </source>
</reference>
<dbReference type="OrthoDB" id="45556at2"/>
<protein>
    <recommendedName>
        <fullName evidence="4">DUF4129 domain-containing protein</fullName>
    </recommendedName>
</protein>
<dbReference type="AlphaFoldDB" id="A0A176JUY2"/>
<feature type="transmembrane region" description="Helical" evidence="1">
    <location>
        <begin position="12"/>
        <end position="41"/>
    </location>
</feature>
<keyword evidence="1" id="KW-0812">Transmembrane</keyword>
<organism evidence="2 3">
    <name type="scientific">Kosmotoga arenicorallina S304</name>
    <dbReference type="NCBI Taxonomy" id="1453497"/>
    <lineage>
        <taxon>Bacteria</taxon>
        <taxon>Thermotogati</taxon>
        <taxon>Thermotogota</taxon>
        <taxon>Thermotogae</taxon>
        <taxon>Kosmotogales</taxon>
        <taxon>Kosmotogaceae</taxon>
        <taxon>Kosmotoga</taxon>
    </lineage>
</organism>
<feature type="transmembrane region" description="Helical" evidence="1">
    <location>
        <begin position="53"/>
        <end position="70"/>
    </location>
</feature>
<comment type="caution">
    <text evidence="2">The sequence shown here is derived from an EMBL/GenBank/DDBJ whole genome shotgun (WGS) entry which is preliminary data.</text>
</comment>
<dbReference type="Proteomes" id="UP000077339">
    <property type="component" value="Unassembled WGS sequence"/>
</dbReference>
<feature type="transmembrane region" description="Helical" evidence="1">
    <location>
        <begin position="112"/>
        <end position="133"/>
    </location>
</feature>
<keyword evidence="1" id="KW-0472">Membrane</keyword>
<keyword evidence="3" id="KW-1185">Reference proteome</keyword>
<evidence type="ECO:0000256" key="1">
    <source>
        <dbReference type="SAM" id="Phobius"/>
    </source>
</evidence>